<comment type="similarity">
    <text evidence="1">Belongs to the mTERF family.</text>
</comment>
<organism evidence="4 5">
    <name type="scientific">Ilex paraguariensis</name>
    <name type="common">yerba mate</name>
    <dbReference type="NCBI Taxonomy" id="185542"/>
    <lineage>
        <taxon>Eukaryota</taxon>
        <taxon>Viridiplantae</taxon>
        <taxon>Streptophyta</taxon>
        <taxon>Embryophyta</taxon>
        <taxon>Tracheophyta</taxon>
        <taxon>Spermatophyta</taxon>
        <taxon>Magnoliopsida</taxon>
        <taxon>eudicotyledons</taxon>
        <taxon>Gunneridae</taxon>
        <taxon>Pentapetalae</taxon>
        <taxon>asterids</taxon>
        <taxon>campanulids</taxon>
        <taxon>Aquifoliales</taxon>
        <taxon>Aquifoliaceae</taxon>
        <taxon>Ilex</taxon>
    </lineage>
</organism>
<accession>A0ABC8R8J1</accession>
<keyword evidence="5" id="KW-1185">Reference proteome</keyword>
<keyword evidence="2" id="KW-0805">Transcription regulation</keyword>
<dbReference type="EMBL" id="CAUOFW020001095">
    <property type="protein sequence ID" value="CAK9141083.1"/>
    <property type="molecule type" value="Genomic_DNA"/>
</dbReference>
<keyword evidence="2" id="KW-0804">Transcription</keyword>
<dbReference type="AlphaFoldDB" id="A0ABC8R8J1"/>
<evidence type="ECO:0000256" key="1">
    <source>
        <dbReference type="ARBA" id="ARBA00007692"/>
    </source>
</evidence>
<keyword evidence="2" id="KW-0806">Transcription termination</keyword>
<evidence type="ECO:0000256" key="3">
    <source>
        <dbReference type="ARBA" id="ARBA00022946"/>
    </source>
</evidence>
<evidence type="ECO:0000256" key="2">
    <source>
        <dbReference type="ARBA" id="ARBA00022472"/>
    </source>
</evidence>
<reference evidence="4 5" key="1">
    <citation type="submission" date="2024-02" db="EMBL/GenBank/DDBJ databases">
        <authorList>
            <person name="Vignale AGUSTIN F."/>
            <person name="Sosa J E."/>
            <person name="Modenutti C."/>
        </authorList>
    </citation>
    <scope>NUCLEOTIDE SEQUENCE [LARGE SCALE GENOMIC DNA]</scope>
</reference>
<dbReference type="Gene3D" id="1.25.70.10">
    <property type="entry name" value="Transcription termination factor 3, mitochondrial"/>
    <property type="match status" value="3"/>
</dbReference>
<gene>
    <name evidence="4" type="ORF">ILEXP_LOCUS8603</name>
</gene>
<comment type="caution">
    <text evidence="4">The sequence shown here is derived from an EMBL/GenBank/DDBJ whole genome shotgun (WGS) entry which is preliminary data.</text>
</comment>
<dbReference type="FunFam" id="1.25.70.10:FF:000001">
    <property type="entry name" value="Mitochondrial transcription termination factor-like"/>
    <property type="match status" value="1"/>
</dbReference>
<dbReference type="Pfam" id="PF02536">
    <property type="entry name" value="mTERF"/>
    <property type="match status" value="4"/>
</dbReference>
<sequence>MIHLIFKNLQNLRPTVSTTSHVYLFSTSTVKPASKGSSSTDSHSLTISYLINSCGLSLESATAASRKLKFETTDQPDSVLNLLKTHGLSQTHIKALVTNRPMILLAHSHKTLKPHCELFKTLGISGANLAKILNKEPRILESDVHTVVEFFRANGFSDKQTSTLTMKHPNLYMYNAHRNFTPKLDLFKSMGFSGAEIAQMLSSEPYILGRSLENQIIPSVLAIKGIVGTDENVVKAIKAYYCILERNLQEVLEPNIAILINTGVPQSKVAKLIMIQPRSLLVRPNRFSEVVSEVKGLGFDPTNLLFVLAVRSMAVMSKSLWEHKLGVYCSCGLSQDEIISAFKLQPLCMLTSEKKIRKMMDFFVNELKLKSSMLSKNPNLLSFSLEKRIIPRCSVLQLLMSNDLIKGDISLVFALQMTENMFLRKFVSKYQHMIPEVVEAHQGKIKFQGFPIALKMYRWLPGIRILALANTALENFLPGIQALVKLRTLRMIVTQKHYCNSKCDACFRGCSGKCCLILHIDHTQISCFFTLQYLNFLQVVVSAFVKIDIDVFTMSCSQELSIQHLHPYRYDSYPNLDVPLADASNLQWKAELTSLTSITITLAFLNDKKNQDSKPGIILIEASLKFLLWPKCCMSSSCVVRTSVCGGSVNSEYAHCYGCTRTGIQDTHNTYPTRTWTQLCCPGSGSGSTPRSTLLMNSQPNSRFSKTNPNKLFLLLELPNIRNNVVRTLLFLELYFINFARVTSLTTHKTKGRAEERSHCCRQKRIESKLSNPVSQTVPIRPTVSTTGHVYLFSTSTVKPASKGSSSTDSHSLTISYLINSCGLSLESATAASRKLKFETTDQPDSVLNLLKTHGLTQTHIKALVTNRPMMLLAHPHKTLKPNCELFKTLGISGANLVKILNKEPRILESDVHTVVEFFRANGFRAEIAQMLASDSEPCILGKSLENHIIPSVLVIRGIVGTDENVVKAMKAYYCRLLSRCSPYVCSIQKRKSGKLWISLSRIMLSKNPKLLSLSLEKRIIPRCSVLQLLMSKDLIKRDISLAYALQMTEKMFLRKFVSKYQHMIPEVVGHIKAR</sequence>
<evidence type="ECO:0000313" key="4">
    <source>
        <dbReference type="EMBL" id="CAK9141083.1"/>
    </source>
</evidence>
<dbReference type="InterPro" id="IPR038538">
    <property type="entry name" value="MTERF_sf"/>
</dbReference>
<dbReference type="InterPro" id="IPR003690">
    <property type="entry name" value="MTERF"/>
</dbReference>
<dbReference type="SMART" id="SM00733">
    <property type="entry name" value="Mterf"/>
    <property type="match status" value="14"/>
</dbReference>
<protein>
    <submittedName>
        <fullName evidence="4">Uncharacterized protein</fullName>
    </submittedName>
</protein>
<name>A0ABC8R8J1_9AQUA</name>
<keyword evidence="3" id="KW-0809">Transit peptide</keyword>
<proteinExistence type="inferred from homology"/>
<dbReference type="PANTHER" id="PTHR13068:SF120">
    <property type="entry name" value="TRANSCRIPTION TERMINATION FACTOR MTERF2, CHLOROPLASTIC-LIKE ISOFORM X1"/>
    <property type="match status" value="1"/>
</dbReference>
<evidence type="ECO:0000313" key="5">
    <source>
        <dbReference type="Proteomes" id="UP001642360"/>
    </source>
</evidence>
<dbReference type="PANTHER" id="PTHR13068">
    <property type="entry name" value="CGI-12 PROTEIN-RELATED"/>
    <property type="match status" value="1"/>
</dbReference>
<dbReference type="Proteomes" id="UP001642360">
    <property type="component" value="Unassembled WGS sequence"/>
</dbReference>
<dbReference type="GO" id="GO:0006353">
    <property type="term" value="P:DNA-templated transcription termination"/>
    <property type="evidence" value="ECO:0007669"/>
    <property type="project" value="UniProtKB-KW"/>
</dbReference>